<dbReference type="PANTHER" id="PTHR36117">
    <property type="entry name" value="4-HYDROXYPHENYLACETATE 3-MONOOXYGENASE-RELATED"/>
    <property type="match status" value="1"/>
</dbReference>
<dbReference type="Pfam" id="PF11794">
    <property type="entry name" value="HpaB_N"/>
    <property type="match status" value="1"/>
</dbReference>
<dbReference type="Proteomes" id="UP000217696">
    <property type="component" value="Chromosome"/>
</dbReference>
<organism evidence="4 5">
    <name type="scientific">Aneurinibacillus soli</name>
    <dbReference type="NCBI Taxonomy" id="1500254"/>
    <lineage>
        <taxon>Bacteria</taxon>
        <taxon>Bacillati</taxon>
        <taxon>Bacillota</taxon>
        <taxon>Bacilli</taxon>
        <taxon>Bacillales</taxon>
        <taxon>Paenibacillaceae</taxon>
        <taxon>Aneurinibacillus group</taxon>
        <taxon>Aneurinibacillus</taxon>
    </lineage>
</organism>
<dbReference type="InterPro" id="IPR009100">
    <property type="entry name" value="AcylCoA_DH/oxidase_NM_dom_sf"/>
</dbReference>
<dbReference type="EMBL" id="AP017312">
    <property type="protein sequence ID" value="BAU28291.1"/>
    <property type="molecule type" value="Genomic_DNA"/>
</dbReference>
<gene>
    <name evidence="4" type="ORF">CB4_02465</name>
</gene>
<keyword evidence="3 4" id="KW-0560">Oxidoreductase</keyword>
<dbReference type="AlphaFoldDB" id="A0A0U5C7R8"/>
<proteinExistence type="predicted"/>
<evidence type="ECO:0000256" key="1">
    <source>
        <dbReference type="ARBA" id="ARBA00022630"/>
    </source>
</evidence>
<dbReference type="InterPro" id="IPR024719">
    <property type="entry name" value="HpaB/PvcC/4-BUDH_C"/>
</dbReference>
<dbReference type="GO" id="GO:0010124">
    <property type="term" value="P:phenylacetate catabolic process"/>
    <property type="evidence" value="ECO:0007669"/>
    <property type="project" value="InterPro"/>
</dbReference>
<protein>
    <submittedName>
        <fullName evidence="4">4-hydroxyphenylacetate 3-monooxygenase oxygenase component</fullName>
        <ecNumber evidence="4">1.14.14.9</ecNumber>
    </submittedName>
</protein>
<keyword evidence="4" id="KW-0503">Monooxygenase</keyword>
<evidence type="ECO:0000256" key="2">
    <source>
        <dbReference type="ARBA" id="ARBA00022827"/>
    </source>
</evidence>
<dbReference type="PIRSF" id="PIRSF000331">
    <property type="entry name" value="HpaA_HpaB"/>
    <property type="match status" value="1"/>
</dbReference>
<dbReference type="InterPro" id="IPR012687">
    <property type="entry name" value="HpaB_Deino-type"/>
</dbReference>
<evidence type="ECO:0000313" key="4">
    <source>
        <dbReference type="EMBL" id="BAU28291.1"/>
    </source>
</evidence>
<keyword evidence="2" id="KW-0274">FAD</keyword>
<dbReference type="SUPFAM" id="SSF56645">
    <property type="entry name" value="Acyl-CoA dehydrogenase NM domain-like"/>
    <property type="match status" value="1"/>
</dbReference>
<dbReference type="Gene3D" id="1.10.3140.10">
    <property type="entry name" value="4-hydroxybutyryl-coa dehydratase, domain 1"/>
    <property type="match status" value="1"/>
</dbReference>
<dbReference type="GO" id="GO:0052881">
    <property type="term" value="F:4-hydroxyphenylacetate 3-monooxygenase activity"/>
    <property type="evidence" value="ECO:0007669"/>
    <property type="project" value="UniProtKB-EC"/>
</dbReference>
<dbReference type="PANTHER" id="PTHR36117:SF3">
    <property type="entry name" value="4-HYDROXYPHENYLACETATE 3-MONOOXYGENASE-RELATED"/>
    <property type="match status" value="1"/>
</dbReference>
<accession>A0A0U5C7R8</accession>
<dbReference type="GO" id="GO:0016627">
    <property type="term" value="F:oxidoreductase activity, acting on the CH-CH group of donors"/>
    <property type="evidence" value="ECO:0007669"/>
    <property type="project" value="InterPro"/>
</dbReference>
<dbReference type="Pfam" id="PF03241">
    <property type="entry name" value="HpaB"/>
    <property type="match status" value="1"/>
</dbReference>
<dbReference type="OrthoDB" id="9785230at2"/>
<dbReference type="Gene3D" id="2.40.110.10">
    <property type="entry name" value="Butyryl-CoA Dehydrogenase, subunit A, domain 2"/>
    <property type="match status" value="1"/>
</dbReference>
<dbReference type="RefSeq" id="WP_096466058.1">
    <property type="nucleotide sequence ID" value="NZ_AP017312.1"/>
</dbReference>
<dbReference type="KEGG" id="asoc:CB4_02465"/>
<dbReference type="InterPro" id="IPR004925">
    <property type="entry name" value="HpaB/PvcC/4-BUDH"/>
</dbReference>
<name>A0A0U5C7R8_9BACL</name>
<sequence length="491" mass="55944">MAARTGQQYLDALTAANNEVWIHGERVEKVAEHPAFRNIVQSMVNLYDLQHEKADKMLYTSPTTGNQVGLSFIEPKTKEDLFARREMITEWARYSGGMMGRSPDYLNTSVMSFGTAGSFFAQGDPRFAENARNYYEYCRENDISLTHTLIHPQANRSKMQSEQKDPYLSARIVEKNADGIVVDGCRLLATLGGVTDEIVVFPSTLNKATSQDDPYAFAFAIPNNTPGLKFMCRESFDYGRNQWDHPLGARFDESDAIVVFDKVLVPWERVFVCESTDICNRTYVETNAVVHMTHQVVAKNIAKTEFTLGVILSIIDAIGIEQFQHVKEKASEVMIALEVMRSHMYRAEHNAAIDKYGNMTPDFAPLNAARNWYPKMYQRIVEIIRILGSSGLMAIPTEADFDHAEIGPLMHRFNQGANIDGYDRVQLYRLAWDIAISAFGNRQALYEYYFFGDPVRMSNVYYDMYNKQPYKDLVTEFLSRVKNPNHKYAGV</sequence>
<dbReference type="EC" id="1.14.14.9" evidence="4"/>
<evidence type="ECO:0000313" key="5">
    <source>
        <dbReference type="Proteomes" id="UP000217696"/>
    </source>
</evidence>
<dbReference type="SUPFAM" id="SSF47203">
    <property type="entry name" value="Acyl-CoA dehydrogenase C-terminal domain-like"/>
    <property type="match status" value="1"/>
</dbReference>
<dbReference type="InterPro" id="IPR046373">
    <property type="entry name" value="Acyl-CoA_Oxase/DH_mid-dom_sf"/>
</dbReference>
<dbReference type="InterPro" id="IPR024674">
    <property type="entry name" value="HpaB/PvcC/4-BUDH_N"/>
</dbReference>
<dbReference type="Gene3D" id="1.20.140.10">
    <property type="entry name" value="Butyryl-CoA Dehydrogenase, subunit A, domain 3"/>
    <property type="match status" value="1"/>
</dbReference>
<dbReference type="GO" id="GO:0050660">
    <property type="term" value="F:flavin adenine dinucleotide binding"/>
    <property type="evidence" value="ECO:0007669"/>
    <property type="project" value="InterPro"/>
</dbReference>
<keyword evidence="5" id="KW-1185">Reference proteome</keyword>
<evidence type="ECO:0000256" key="3">
    <source>
        <dbReference type="ARBA" id="ARBA00023002"/>
    </source>
</evidence>
<reference evidence="4 5" key="1">
    <citation type="submission" date="2015-12" db="EMBL/GenBank/DDBJ databases">
        <title>Genome sequence of Aneurinibacillus soli.</title>
        <authorList>
            <person name="Lee J.S."/>
            <person name="Lee K.C."/>
            <person name="Kim K.K."/>
            <person name="Lee B.W."/>
        </authorList>
    </citation>
    <scope>NUCLEOTIDE SEQUENCE [LARGE SCALE GENOMIC DNA]</scope>
    <source>
        <strain evidence="4 5">CB4</strain>
    </source>
</reference>
<keyword evidence="1" id="KW-0285">Flavoprotein</keyword>
<dbReference type="InterPro" id="IPR036250">
    <property type="entry name" value="AcylCo_DH-like_C"/>
</dbReference>
<dbReference type="NCBIfam" id="TIGR02309">
    <property type="entry name" value="HpaB-1"/>
    <property type="match status" value="1"/>
</dbReference>